<dbReference type="AlphaFoldDB" id="W2VS39"/>
<comment type="caution">
    <text evidence="1">The sequence shown here is derived from an EMBL/GenBank/DDBJ whole genome shotgun (WGS) entry which is preliminary data.</text>
</comment>
<evidence type="ECO:0000313" key="2">
    <source>
        <dbReference type="Proteomes" id="UP000018958"/>
    </source>
</evidence>
<name>W2VS39_PHYNI</name>
<accession>W2VS39</accession>
<evidence type="ECO:0000313" key="1">
    <source>
        <dbReference type="EMBL" id="ETP01031.1"/>
    </source>
</evidence>
<organism evidence="1 2">
    <name type="scientific">Phytophthora nicotianae CJ01A1</name>
    <dbReference type="NCBI Taxonomy" id="1317063"/>
    <lineage>
        <taxon>Eukaryota</taxon>
        <taxon>Sar</taxon>
        <taxon>Stramenopiles</taxon>
        <taxon>Oomycota</taxon>
        <taxon>Peronosporomycetes</taxon>
        <taxon>Peronosporales</taxon>
        <taxon>Peronosporaceae</taxon>
        <taxon>Phytophthora</taxon>
    </lineage>
</organism>
<sequence>MHSRDSKILMKLALRTLLGHYGCPVADGKLEKILPNHVGEMDPRDSRLELKLHLGGPSDEPSSWRGLDMTSVLRLHFVVCLNWTLLQDARLARAARARHVA</sequence>
<proteinExistence type="predicted"/>
<dbReference type="EMBL" id="ANIX01004323">
    <property type="protein sequence ID" value="ETP01031.1"/>
    <property type="molecule type" value="Genomic_DNA"/>
</dbReference>
<gene>
    <name evidence="1" type="ORF">F441_21662</name>
</gene>
<reference evidence="1 2" key="1">
    <citation type="submission" date="2013-11" db="EMBL/GenBank/DDBJ databases">
        <title>The Genome Sequence of Phytophthora parasitica CJ01A1.</title>
        <authorList>
            <consortium name="The Broad Institute Genomics Platform"/>
            <person name="Russ C."/>
            <person name="Tyler B."/>
            <person name="Panabieres F."/>
            <person name="Shan W."/>
            <person name="Tripathy S."/>
            <person name="Grunwald N."/>
            <person name="Machado M."/>
            <person name="Johnson C.S."/>
            <person name="Walker B."/>
            <person name="Young S.K."/>
            <person name="Zeng Q."/>
            <person name="Gargeya S."/>
            <person name="Fitzgerald M."/>
            <person name="Haas B."/>
            <person name="Abouelleil A."/>
            <person name="Allen A.W."/>
            <person name="Alvarado L."/>
            <person name="Arachchi H.M."/>
            <person name="Berlin A.M."/>
            <person name="Chapman S.B."/>
            <person name="Gainer-Dewar J."/>
            <person name="Goldberg J."/>
            <person name="Griggs A."/>
            <person name="Gujja S."/>
            <person name="Hansen M."/>
            <person name="Howarth C."/>
            <person name="Imamovic A."/>
            <person name="Ireland A."/>
            <person name="Larimer J."/>
            <person name="McCowan C."/>
            <person name="Murphy C."/>
            <person name="Pearson M."/>
            <person name="Poon T.W."/>
            <person name="Priest M."/>
            <person name="Roberts A."/>
            <person name="Saif S."/>
            <person name="Shea T."/>
            <person name="Sisk P."/>
            <person name="Sykes S."/>
            <person name="Wortman J."/>
            <person name="Nusbaum C."/>
            <person name="Birren B."/>
        </authorList>
    </citation>
    <scope>NUCLEOTIDE SEQUENCE [LARGE SCALE GENOMIC DNA]</scope>
    <source>
        <strain evidence="1 2">CJ01A1</strain>
    </source>
</reference>
<protein>
    <submittedName>
        <fullName evidence="1">Uncharacterized protein</fullName>
    </submittedName>
</protein>
<dbReference type="Proteomes" id="UP000018958">
    <property type="component" value="Unassembled WGS sequence"/>
</dbReference>